<dbReference type="OMA" id="EIQHMAR"/>
<feature type="region of interest" description="Disordered" evidence="1">
    <location>
        <begin position="330"/>
        <end position="475"/>
    </location>
</feature>
<dbReference type="Gramene" id="PSR85121">
    <property type="protein sequence ID" value="PSR85121"/>
    <property type="gene ID" value="CEY00_Acc33105"/>
</dbReference>
<comment type="caution">
    <text evidence="3">The sequence shown here is derived from an EMBL/GenBank/DDBJ whole genome shotgun (WGS) entry which is preliminary data.</text>
</comment>
<accession>A0A2R6P4D1</accession>
<evidence type="ECO:0000256" key="1">
    <source>
        <dbReference type="SAM" id="MobiDB-lite"/>
    </source>
</evidence>
<dbReference type="OrthoDB" id="1894577at2759"/>
<dbReference type="InParanoid" id="A0A2R6P4D1"/>
<evidence type="ECO:0000313" key="3">
    <source>
        <dbReference type="EMBL" id="PSR85121.1"/>
    </source>
</evidence>
<feature type="compositionally biased region" description="Low complexity" evidence="1">
    <location>
        <begin position="69"/>
        <end position="84"/>
    </location>
</feature>
<organism evidence="3 4">
    <name type="scientific">Actinidia chinensis var. chinensis</name>
    <name type="common">Chinese soft-hair kiwi</name>
    <dbReference type="NCBI Taxonomy" id="1590841"/>
    <lineage>
        <taxon>Eukaryota</taxon>
        <taxon>Viridiplantae</taxon>
        <taxon>Streptophyta</taxon>
        <taxon>Embryophyta</taxon>
        <taxon>Tracheophyta</taxon>
        <taxon>Spermatophyta</taxon>
        <taxon>Magnoliopsida</taxon>
        <taxon>eudicotyledons</taxon>
        <taxon>Gunneridae</taxon>
        <taxon>Pentapetalae</taxon>
        <taxon>asterids</taxon>
        <taxon>Ericales</taxon>
        <taxon>Actinidiaceae</taxon>
        <taxon>Actinidia</taxon>
    </lineage>
</organism>
<dbReference type="InterPro" id="IPR021503">
    <property type="entry name" value="DUF3110"/>
</dbReference>
<feature type="compositionally biased region" description="Basic residues" evidence="1">
    <location>
        <begin position="448"/>
        <end position="461"/>
    </location>
</feature>
<feature type="compositionally biased region" description="Polar residues" evidence="1">
    <location>
        <begin position="462"/>
        <end position="475"/>
    </location>
</feature>
<feature type="compositionally biased region" description="Basic and acidic residues" evidence="1">
    <location>
        <begin position="87"/>
        <end position="102"/>
    </location>
</feature>
<feature type="region of interest" description="Disordered" evidence="1">
    <location>
        <begin position="1"/>
        <end position="110"/>
    </location>
</feature>
<reference evidence="4" key="2">
    <citation type="journal article" date="2018" name="BMC Genomics">
        <title>A manually annotated Actinidia chinensis var. chinensis (kiwifruit) genome highlights the challenges associated with draft genomes and gene prediction in plants.</title>
        <authorList>
            <person name="Pilkington S.M."/>
            <person name="Crowhurst R."/>
            <person name="Hilario E."/>
            <person name="Nardozza S."/>
            <person name="Fraser L."/>
            <person name="Peng Y."/>
            <person name="Gunaseelan K."/>
            <person name="Simpson R."/>
            <person name="Tahir J."/>
            <person name="Deroles S.C."/>
            <person name="Templeton K."/>
            <person name="Luo Z."/>
            <person name="Davy M."/>
            <person name="Cheng C."/>
            <person name="McNeilage M."/>
            <person name="Scaglione D."/>
            <person name="Liu Y."/>
            <person name="Zhang Q."/>
            <person name="Datson P."/>
            <person name="De Silva N."/>
            <person name="Gardiner S.E."/>
            <person name="Bassett H."/>
            <person name="Chagne D."/>
            <person name="McCallum J."/>
            <person name="Dzierzon H."/>
            <person name="Deng C."/>
            <person name="Wang Y.Y."/>
            <person name="Barron L."/>
            <person name="Manako K."/>
            <person name="Bowen J."/>
            <person name="Foster T.M."/>
            <person name="Erridge Z.A."/>
            <person name="Tiffin H."/>
            <person name="Waite C.N."/>
            <person name="Davies K.M."/>
            <person name="Grierson E.P."/>
            <person name="Laing W.A."/>
            <person name="Kirk R."/>
            <person name="Chen X."/>
            <person name="Wood M."/>
            <person name="Montefiori M."/>
            <person name="Brummell D.A."/>
            <person name="Schwinn K.E."/>
            <person name="Catanach A."/>
            <person name="Fullerton C."/>
            <person name="Li D."/>
            <person name="Meiyalaghan S."/>
            <person name="Nieuwenhuizen N."/>
            <person name="Read N."/>
            <person name="Prakash R."/>
            <person name="Hunter D."/>
            <person name="Zhang H."/>
            <person name="McKenzie M."/>
            <person name="Knabel M."/>
            <person name="Harris A."/>
            <person name="Allan A.C."/>
            <person name="Gleave A."/>
            <person name="Chen A."/>
            <person name="Janssen B.J."/>
            <person name="Plunkett B."/>
            <person name="Ampomah-Dwamena C."/>
            <person name="Voogd C."/>
            <person name="Leif D."/>
            <person name="Lafferty D."/>
            <person name="Souleyre E.J.F."/>
            <person name="Varkonyi-Gasic E."/>
            <person name="Gambi F."/>
            <person name="Hanley J."/>
            <person name="Yao J.L."/>
            <person name="Cheung J."/>
            <person name="David K.M."/>
            <person name="Warren B."/>
            <person name="Marsh K."/>
            <person name="Snowden K.C."/>
            <person name="Lin-Wang K."/>
            <person name="Brian L."/>
            <person name="Martinez-Sanchez M."/>
            <person name="Wang M."/>
            <person name="Ileperuma N."/>
            <person name="Macnee N."/>
            <person name="Campin R."/>
            <person name="McAtee P."/>
            <person name="Drummond R.S.M."/>
            <person name="Espley R.V."/>
            <person name="Ireland H.S."/>
            <person name="Wu R."/>
            <person name="Atkinson R.G."/>
            <person name="Karunairetnam S."/>
            <person name="Bulley S."/>
            <person name="Chunkath S."/>
            <person name="Hanley Z."/>
            <person name="Storey R."/>
            <person name="Thrimawithana A.H."/>
            <person name="Thomson S."/>
            <person name="David C."/>
            <person name="Testolin R."/>
            <person name="Huang H."/>
            <person name="Hellens R.P."/>
            <person name="Schaffer R.J."/>
        </authorList>
    </citation>
    <scope>NUCLEOTIDE SEQUENCE [LARGE SCALE GENOMIC DNA]</scope>
    <source>
        <strain evidence="4">cv. Red5</strain>
    </source>
</reference>
<dbReference type="EMBL" id="NKQK01000029">
    <property type="protein sequence ID" value="PSR85121.1"/>
    <property type="molecule type" value="Genomic_DNA"/>
</dbReference>
<feature type="compositionally biased region" description="Basic residues" evidence="1">
    <location>
        <begin position="36"/>
        <end position="51"/>
    </location>
</feature>
<dbReference type="PANTHER" id="PTHR34962:SF3">
    <property type="entry name" value="ABC SUBFAMILY C PROTEIN"/>
    <property type="match status" value="1"/>
</dbReference>
<keyword evidence="2" id="KW-0472">Membrane</keyword>
<feature type="compositionally biased region" description="Polar residues" evidence="1">
    <location>
        <begin position="381"/>
        <end position="391"/>
    </location>
</feature>
<dbReference type="Proteomes" id="UP000241394">
    <property type="component" value="Chromosome LG29"/>
</dbReference>
<sequence length="641" mass="70651">MAGAQCTPTPFLPPSATSSPSPQTPILSLSLISTPKPKKTTRRKNYLRQKLLKTLTKPLIPELPPTSPIIPIESPHEQQPSSSSDQVAREEANESEETRDLQVSEPLESSGVVSGDFGNFSTRAGIQLGLFYVGAFLFQTICAVWVFGSVGFGKKDRNLDSGGETRVLELGVNGNNEAKSGLLLNGSGVSISGKLGSEQRELEDKISEIRAMARDARKREKSDSKVNGLDEDEDEDEDIYDDEDEDEDGDDSDDDDVEVKSGIEKEVERKLVLLRNKLEKRSEKSRVLPVSLLRMLGEIGDGVDRESLDMKDMKKLLMFKKKYKFRNPLARLGDKPKGFQGSRDHGINRSRSNSSVVEDKSIGNGSVGNDSVDLLDKEQKLGQSNGNSRGSVSLPLEEDNGRKPSNGKSKSFQTPRKELRNERVTAKSGKRNGVAKPDSGIGVPQRTALRKPLVKSGRLRKSSTLDAHNSQSQIKEIQETTTISNEPDTLRRNTVSKSREVGIKQAAGEVEGKQSDDKADLWWLNLPYVLAILMRRVHEGEGQDGLYTLTTTPYTKDGGDYTVAFEDRGDATNFCYILESVFEDLVDFSADVVLLSIKELDEAVRSDTMKLIVVKKGQLELYAGQPLEEVEIALSSLVMRS</sequence>
<dbReference type="Pfam" id="PF11360">
    <property type="entry name" value="DUF3110"/>
    <property type="match status" value="1"/>
</dbReference>
<dbReference type="FunCoup" id="A0A2R6P4D1">
    <property type="interactions" value="219"/>
</dbReference>
<reference evidence="3 4" key="1">
    <citation type="submission" date="2017-07" db="EMBL/GenBank/DDBJ databases">
        <title>An improved, manually edited Actinidia chinensis var. chinensis (kiwifruit) genome highlights the challenges associated with draft genomes and gene prediction in plants.</title>
        <authorList>
            <person name="Pilkington S."/>
            <person name="Crowhurst R."/>
            <person name="Hilario E."/>
            <person name="Nardozza S."/>
            <person name="Fraser L."/>
            <person name="Peng Y."/>
            <person name="Gunaseelan K."/>
            <person name="Simpson R."/>
            <person name="Tahir J."/>
            <person name="Deroles S."/>
            <person name="Templeton K."/>
            <person name="Luo Z."/>
            <person name="Davy M."/>
            <person name="Cheng C."/>
            <person name="Mcneilage M."/>
            <person name="Scaglione D."/>
            <person name="Liu Y."/>
            <person name="Zhang Q."/>
            <person name="Datson P."/>
            <person name="De Silva N."/>
            <person name="Gardiner S."/>
            <person name="Bassett H."/>
            <person name="Chagne D."/>
            <person name="Mccallum J."/>
            <person name="Dzierzon H."/>
            <person name="Deng C."/>
            <person name="Wang Y.-Y."/>
            <person name="Barron N."/>
            <person name="Manako K."/>
            <person name="Bowen J."/>
            <person name="Foster T."/>
            <person name="Erridge Z."/>
            <person name="Tiffin H."/>
            <person name="Waite C."/>
            <person name="Davies K."/>
            <person name="Grierson E."/>
            <person name="Laing W."/>
            <person name="Kirk R."/>
            <person name="Chen X."/>
            <person name="Wood M."/>
            <person name="Montefiori M."/>
            <person name="Brummell D."/>
            <person name="Schwinn K."/>
            <person name="Catanach A."/>
            <person name="Fullerton C."/>
            <person name="Li D."/>
            <person name="Meiyalaghan S."/>
            <person name="Nieuwenhuizen N."/>
            <person name="Read N."/>
            <person name="Prakash R."/>
            <person name="Hunter D."/>
            <person name="Zhang H."/>
            <person name="Mckenzie M."/>
            <person name="Knabel M."/>
            <person name="Harris A."/>
            <person name="Allan A."/>
            <person name="Chen A."/>
            <person name="Janssen B."/>
            <person name="Plunkett B."/>
            <person name="Dwamena C."/>
            <person name="Voogd C."/>
            <person name="Leif D."/>
            <person name="Lafferty D."/>
            <person name="Souleyre E."/>
            <person name="Varkonyi-Gasic E."/>
            <person name="Gambi F."/>
            <person name="Hanley J."/>
            <person name="Yao J.-L."/>
            <person name="Cheung J."/>
            <person name="David K."/>
            <person name="Warren B."/>
            <person name="Marsh K."/>
            <person name="Snowden K."/>
            <person name="Lin-Wang K."/>
            <person name="Brian L."/>
            <person name="Martinez-Sanchez M."/>
            <person name="Wang M."/>
            <person name="Ileperuma N."/>
            <person name="Macnee N."/>
            <person name="Campin R."/>
            <person name="Mcatee P."/>
            <person name="Drummond R."/>
            <person name="Espley R."/>
            <person name="Ireland H."/>
            <person name="Wu R."/>
            <person name="Atkinson R."/>
            <person name="Karunairetnam S."/>
            <person name="Bulley S."/>
            <person name="Chunkath S."/>
            <person name="Hanley Z."/>
            <person name="Storey R."/>
            <person name="Thrimawithana A."/>
            <person name="Thomson S."/>
            <person name="David C."/>
            <person name="Testolin R."/>
        </authorList>
    </citation>
    <scope>NUCLEOTIDE SEQUENCE [LARGE SCALE GENOMIC DNA]</scope>
    <source>
        <strain evidence="4">cv. Red5</strain>
        <tissue evidence="3">Young leaf</tissue>
    </source>
</reference>
<feature type="compositionally biased region" description="Acidic residues" evidence="1">
    <location>
        <begin position="229"/>
        <end position="257"/>
    </location>
</feature>
<proteinExistence type="predicted"/>
<feature type="compositionally biased region" description="Basic and acidic residues" evidence="1">
    <location>
        <begin position="415"/>
        <end position="425"/>
    </location>
</feature>
<evidence type="ECO:0000313" key="4">
    <source>
        <dbReference type="Proteomes" id="UP000241394"/>
    </source>
</evidence>
<gene>
    <name evidence="3" type="ORF">CEY00_Acc33105</name>
</gene>
<feature type="region of interest" description="Disordered" evidence="1">
    <location>
        <begin position="220"/>
        <end position="261"/>
    </location>
</feature>
<feature type="compositionally biased region" description="Low complexity" evidence="1">
    <location>
        <begin position="14"/>
        <end position="25"/>
    </location>
</feature>
<name>A0A2R6P4D1_ACTCC</name>
<keyword evidence="4" id="KW-1185">Reference proteome</keyword>
<dbReference type="AlphaFoldDB" id="A0A2R6P4D1"/>
<feature type="compositionally biased region" description="Basic and acidic residues" evidence="1">
    <location>
        <begin position="332"/>
        <end position="347"/>
    </location>
</feature>
<dbReference type="PANTHER" id="PTHR34962">
    <property type="entry name" value="EMBRYO DEFECTIVE 1703-RELATED"/>
    <property type="match status" value="1"/>
</dbReference>
<feature type="transmembrane region" description="Helical" evidence="2">
    <location>
        <begin position="129"/>
        <end position="148"/>
    </location>
</feature>
<evidence type="ECO:0000256" key="2">
    <source>
        <dbReference type="SAM" id="Phobius"/>
    </source>
</evidence>
<keyword evidence="2" id="KW-1133">Transmembrane helix</keyword>
<keyword evidence="2" id="KW-0812">Transmembrane</keyword>
<protein>
    <submittedName>
        <fullName evidence="3">Guanine nucleotide-binding protein-like</fullName>
    </submittedName>
</protein>
<dbReference type="STRING" id="1590841.A0A2R6P4D1"/>